<proteinExistence type="predicted"/>
<dbReference type="HOGENOM" id="CLU_390400_0_0_1"/>
<name>H2AZ71_KAZAF</name>
<feature type="domain" description="SLS1 C-terminal" evidence="3">
    <location>
        <begin position="389"/>
        <end position="698"/>
    </location>
</feature>
<evidence type="ECO:0000313" key="4">
    <source>
        <dbReference type="EMBL" id="CCF59627.1"/>
    </source>
</evidence>
<dbReference type="Pfam" id="PF20776">
    <property type="entry name" value="SLS1_N"/>
    <property type="match status" value="1"/>
</dbReference>
<dbReference type="EMBL" id="HE650828">
    <property type="protein sequence ID" value="CCF59627.1"/>
    <property type="molecule type" value="Genomic_DNA"/>
</dbReference>
<dbReference type="Proteomes" id="UP000005220">
    <property type="component" value="Chromosome 8"/>
</dbReference>
<reference evidence="4 5" key="1">
    <citation type="journal article" date="2011" name="Proc. Natl. Acad. Sci. U.S.A.">
        <title>Evolutionary erosion of yeast sex chromosomes by mating-type switching accidents.</title>
        <authorList>
            <person name="Gordon J.L."/>
            <person name="Armisen D."/>
            <person name="Proux-Wera E."/>
            <person name="Oheigeartaigh S.S."/>
            <person name="Byrne K.P."/>
            <person name="Wolfe K.H."/>
        </authorList>
    </citation>
    <scope>NUCLEOTIDE SEQUENCE [LARGE SCALE GENOMIC DNA]</scope>
    <source>
        <strain evidence="5">ATCC 22294 / BCRC 22015 / CBS 2517 / CECT 1963 / NBRC 1671 / NRRL Y-8276</strain>
    </source>
</reference>
<dbReference type="GeneID" id="13887623"/>
<sequence>MIKRRCLLQTARSLNCRKETLRYVFARRYYSVDPPTISSRGKKLRPEKPNIVILDPKQIGHSSKHPHPHHNRGQQNSILEGFDFEFNSISEPLLFSKKASKNVSHPQEDHQDLIQRETEKLLNFETKLNEHQFLESIESFKPVSKVNDATHLLIDTNTYNDLKSNLSDSFTWKQLYSYIKFKSNLKSKLQHMVKIDLINKIFFEIWNCKISESSDNQSVTSPTSSDLVTLRIKLSERGAKLLILTDNGKILKNLTRLKQKVKNNMKNSNLSIELNLSQYELLITSNESISKFIEISINNILKNIIVTNWDFPSIKIENFEKCLDLITKICAVDIDLEKNEIAAFGMKRIQLATRLVNWVISNDTLNKMERLEDWSSKNDRKWFPFNDVDSLNWFAKNETWGRLQTVIPINSSKKLIESLNMVSEDKIDRLYEFFTVANDDKYQSKLNFSKDSIFNNVSISLGTLIQNVSGEKHIFQSKLPQITSKLLDLPLYDKNIPTVDQLFSVDSHDYYLELSFAPPITDEFTSHLPPIKLWLELDEFNNTIPSSIQCFMHLLNKEALIQTSHLPHDYKITVDKISSLLPLTSVGNKSTLIDQHGIKVFIDKFRFLTIKNFKSTSQLNVNLVIDDKPINIDYNFITLNHYRILRLKYMDKYLLQFSENNGGKLGGRSAQIDFLLDAKNNEMSRKDFGIFVRDIFRF</sequence>
<dbReference type="KEGG" id="kaf:KAFR_0H02180"/>
<dbReference type="Pfam" id="PF20778">
    <property type="entry name" value="SLS1_C"/>
    <property type="match status" value="1"/>
</dbReference>
<dbReference type="Pfam" id="PF14611">
    <property type="entry name" value="KH_SLS1_1"/>
    <property type="match status" value="1"/>
</dbReference>
<dbReference type="AlphaFoldDB" id="H2AZ71"/>
<evidence type="ECO:0000259" key="1">
    <source>
        <dbReference type="Pfam" id="PF14611"/>
    </source>
</evidence>
<dbReference type="InterPro" id="IPR048401">
    <property type="entry name" value="SLS1_C"/>
</dbReference>
<evidence type="ECO:0000259" key="3">
    <source>
        <dbReference type="Pfam" id="PF20778"/>
    </source>
</evidence>
<feature type="domain" description="SLS1 N-terminal" evidence="2">
    <location>
        <begin position="126"/>
        <end position="210"/>
    </location>
</feature>
<keyword evidence="5" id="KW-1185">Reference proteome</keyword>
<dbReference type="RefSeq" id="XP_003958762.1">
    <property type="nucleotide sequence ID" value="XM_003958713.1"/>
</dbReference>
<accession>H2AZ71</accession>
<feature type="domain" description="SLS1 first KH" evidence="1">
    <location>
        <begin position="230"/>
        <end position="304"/>
    </location>
</feature>
<evidence type="ECO:0000313" key="5">
    <source>
        <dbReference type="Proteomes" id="UP000005220"/>
    </source>
</evidence>
<dbReference type="InterPro" id="IPR048400">
    <property type="entry name" value="SLS1_N"/>
</dbReference>
<dbReference type="InParanoid" id="H2AZ71"/>
<dbReference type="GO" id="GO:0005743">
    <property type="term" value="C:mitochondrial inner membrane"/>
    <property type="evidence" value="ECO:0007669"/>
    <property type="project" value="InterPro"/>
</dbReference>
<dbReference type="InterPro" id="IPR032741">
    <property type="entry name" value="Sls1_KH-1"/>
</dbReference>
<dbReference type="OrthoDB" id="5392646at2759"/>
<organism evidence="4 5">
    <name type="scientific">Kazachstania africana (strain ATCC 22294 / BCRC 22015 / CBS 2517 / CECT 1963 / NBRC 1671 / NRRL Y-8276)</name>
    <name type="common">Yeast</name>
    <name type="synonym">Kluyveromyces africanus</name>
    <dbReference type="NCBI Taxonomy" id="1071382"/>
    <lineage>
        <taxon>Eukaryota</taxon>
        <taxon>Fungi</taxon>
        <taxon>Dikarya</taxon>
        <taxon>Ascomycota</taxon>
        <taxon>Saccharomycotina</taxon>
        <taxon>Saccharomycetes</taxon>
        <taxon>Saccharomycetales</taxon>
        <taxon>Saccharomycetaceae</taxon>
        <taxon>Kazachstania</taxon>
    </lineage>
</organism>
<dbReference type="FunCoup" id="H2AZ71">
    <property type="interactions" value="60"/>
</dbReference>
<evidence type="ECO:0000259" key="2">
    <source>
        <dbReference type="Pfam" id="PF20776"/>
    </source>
</evidence>
<dbReference type="eggNOG" id="ENOG502QUD1">
    <property type="taxonomic scope" value="Eukaryota"/>
</dbReference>
<protein>
    <submittedName>
        <fullName evidence="4">Uncharacterized protein</fullName>
    </submittedName>
</protein>
<gene>
    <name evidence="4" type="primary">KAFR0H02180</name>
    <name evidence="4" type="ORF">KAFR_0H02180</name>
</gene>
<dbReference type="STRING" id="1071382.H2AZ71"/>